<feature type="region of interest" description="Disordered" evidence="1">
    <location>
        <begin position="357"/>
        <end position="383"/>
    </location>
</feature>
<dbReference type="AlphaFoldDB" id="A0A6G1I305"/>
<evidence type="ECO:0008006" key="4">
    <source>
        <dbReference type="Google" id="ProtNLM"/>
    </source>
</evidence>
<name>A0A6G1I305_9PEZI</name>
<dbReference type="GO" id="GO:0005783">
    <property type="term" value="C:endoplasmic reticulum"/>
    <property type="evidence" value="ECO:0007669"/>
    <property type="project" value="TreeGrafter"/>
</dbReference>
<accession>A0A6G1I305</accession>
<feature type="compositionally biased region" description="Basic and acidic residues" evidence="1">
    <location>
        <begin position="27"/>
        <end position="50"/>
    </location>
</feature>
<dbReference type="GO" id="GO:0008298">
    <property type="term" value="P:intracellular mRNA localization"/>
    <property type="evidence" value="ECO:0007669"/>
    <property type="project" value="TreeGrafter"/>
</dbReference>
<proteinExistence type="predicted"/>
<feature type="compositionally biased region" description="Basic and acidic residues" evidence="1">
    <location>
        <begin position="190"/>
        <end position="205"/>
    </location>
</feature>
<feature type="compositionally biased region" description="Basic and acidic residues" evidence="1">
    <location>
        <begin position="470"/>
        <end position="492"/>
    </location>
</feature>
<dbReference type="EMBL" id="ML996691">
    <property type="protein sequence ID" value="KAF2402506.1"/>
    <property type="molecule type" value="Genomic_DNA"/>
</dbReference>
<dbReference type="GO" id="GO:0042175">
    <property type="term" value="C:nuclear outer membrane-endoplasmic reticulum membrane network"/>
    <property type="evidence" value="ECO:0007669"/>
    <property type="project" value="TreeGrafter"/>
</dbReference>
<feature type="region of interest" description="Disordered" evidence="1">
    <location>
        <begin position="443"/>
        <end position="492"/>
    </location>
</feature>
<dbReference type="PANTHER" id="PTHR31027">
    <property type="entry name" value="NUCLEAR SEGREGATION PROTEIN BFR1"/>
    <property type="match status" value="1"/>
</dbReference>
<organism evidence="2 3">
    <name type="scientific">Trichodelitschia bisporula</name>
    <dbReference type="NCBI Taxonomy" id="703511"/>
    <lineage>
        <taxon>Eukaryota</taxon>
        <taxon>Fungi</taxon>
        <taxon>Dikarya</taxon>
        <taxon>Ascomycota</taxon>
        <taxon>Pezizomycotina</taxon>
        <taxon>Dothideomycetes</taxon>
        <taxon>Dothideomycetes incertae sedis</taxon>
        <taxon>Phaeotrichales</taxon>
        <taxon>Phaeotrichaceae</taxon>
        <taxon>Trichodelitschia</taxon>
    </lineage>
</organism>
<evidence type="ECO:0000313" key="3">
    <source>
        <dbReference type="Proteomes" id="UP000799640"/>
    </source>
</evidence>
<dbReference type="OrthoDB" id="2195113at2759"/>
<dbReference type="Proteomes" id="UP000799640">
    <property type="component" value="Unassembled WGS sequence"/>
</dbReference>
<keyword evidence="3" id="KW-1185">Reference proteome</keyword>
<evidence type="ECO:0000313" key="2">
    <source>
        <dbReference type="EMBL" id="KAF2402506.1"/>
    </source>
</evidence>
<reference evidence="2" key="1">
    <citation type="journal article" date="2020" name="Stud. Mycol.">
        <title>101 Dothideomycetes genomes: a test case for predicting lifestyles and emergence of pathogens.</title>
        <authorList>
            <person name="Haridas S."/>
            <person name="Albert R."/>
            <person name="Binder M."/>
            <person name="Bloem J."/>
            <person name="Labutti K."/>
            <person name="Salamov A."/>
            <person name="Andreopoulos B."/>
            <person name="Baker S."/>
            <person name="Barry K."/>
            <person name="Bills G."/>
            <person name="Bluhm B."/>
            <person name="Cannon C."/>
            <person name="Castanera R."/>
            <person name="Culley D."/>
            <person name="Daum C."/>
            <person name="Ezra D."/>
            <person name="Gonzalez J."/>
            <person name="Henrissat B."/>
            <person name="Kuo A."/>
            <person name="Liang C."/>
            <person name="Lipzen A."/>
            <person name="Lutzoni F."/>
            <person name="Magnuson J."/>
            <person name="Mondo S."/>
            <person name="Nolan M."/>
            <person name="Ohm R."/>
            <person name="Pangilinan J."/>
            <person name="Park H.-J."/>
            <person name="Ramirez L."/>
            <person name="Alfaro M."/>
            <person name="Sun H."/>
            <person name="Tritt A."/>
            <person name="Yoshinaga Y."/>
            <person name="Zwiers L.-H."/>
            <person name="Turgeon B."/>
            <person name="Goodwin S."/>
            <person name="Spatafora J."/>
            <person name="Crous P."/>
            <person name="Grigoriev I."/>
        </authorList>
    </citation>
    <scope>NUCLEOTIDE SEQUENCE</scope>
    <source>
        <strain evidence="2">CBS 262.69</strain>
    </source>
</reference>
<feature type="compositionally biased region" description="Low complexity" evidence="1">
    <location>
        <begin position="453"/>
        <end position="469"/>
    </location>
</feature>
<dbReference type="PANTHER" id="PTHR31027:SF2">
    <property type="entry name" value="LEBERCILIN DOMAIN-CONTAINING PROTEIN"/>
    <property type="match status" value="1"/>
</dbReference>
<sequence>MADTAPPATSGPPPPTDSKKPKATPVKPEKPDEEQYKADVEKAERAHAKSMDTLNAIKAKLSLAQPHNKDSPTAKRQAELQSKLSEIRKRQSGFKNTRQETMEKVKKLDEQLKSRIAEHKALRSKIPFKSVEEVDQEIDRLERQVASGTMKIVDEKKMLAEISSLNRLKKSFPALDNSQKGIDETKQRISELKKSLDDPEQKALSEEAAGLQSELAQIRKEQDEVFKNLNSLRDERTKAQAEQQETFQALRAVKDAYFQQKRAFRDYEQKAFQQRKERQRAEREAFEANKRKEVAERKLEEASSPAYLDEILTTEGLIRYFDPSALPAKEITATSKFAATAQRTIDDSGLKGTRLAKKEDEDYFAPTGGKKKKGKKGGASAAASETKFNLSIGVIEELAKVKVNAPASQADVPGVVKQLQEKLEFWKEDQDRKTKENIAKAQKEIDRLESEEAGANGNKEAAATNGAAAADKKDEATEVAEKVEEVTLEDKE</sequence>
<feature type="region of interest" description="Disordered" evidence="1">
    <location>
        <begin position="1"/>
        <end position="80"/>
    </location>
</feature>
<dbReference type="GO" id="GO:1990904">
    <property type="term" value="C:ribonucleoprotein complex"/>
    <property type="evidence" value="ECO:0007669"/>
    <property type="project" value="TreeGrafter"/>
</dbReference>
<feature type="region of interest" description="Disordered" evidence="1">
    <location>
        <begin position="190"/>
        <end position="209"/>
    </location>
</feature>
<gene>
    <name evidence="2" type="ORF">EJ06DRAFT_507404</name>
</gene>
<protein>
    <recommendedName>
        <fullName evidence="4">Nuclear segregation protein</fullName>
    </recommendedName>
</protein>
<dbReference type="InterPro" id="IPR039604">
    <property type="entry name" value="Bfr1"/>
</dbReference>
<feature type="compositionally biased region" description="Basic and acidic residues" evidence="1">
    <location>
        <begin position="67"/>
        <end position="78"/>
    </location>
</feature>
<dbReference type="GO" id="GO:0003729">
    <property type="term" value="F:mRNA binding"/>
    <property type="evidence" value="ECO:0007669"/>
    <property type="project" value="TreeGrafter"/>
</dbReference>
<evidence type="ECO:0000256" key="1">
    <source>
        <dbReference type="SAM" id="MobiDB-lite"/>
    </source>
</evidence>